<sequence length="114" mass="13036">MKPEEKKLLRLLETLPAEQQNTVFAFVEFLAARNPAVDISVSQEPLAIPRPAEESVVKAIKRLRETYPMLNTDKLLHEASGFMMKHVMHGKPAVEAIDELEALFARYYEMHKDS</sequence>
<dbReference type="RefSeq" id="WP_009205634.1">
    <property type="nucleotide sequence ID" value="NC_022357.1"/>
</dbReference>
<organism evidence="1 2">
    <name type="scientific">Sulfuricella denitrificans (strain DSM 22764 / NBRC 105220 / skB26)</name>
    <dbReference type="NCBI Taxonomy" id="1163617"/>
    <lineage>
        <taxon>Bacteria</taxon>
        <taxon>Pseudomonadati</taxon>
        <taxon>Pseudomonadota</taxon>
        <taxon>Betaproteobacteria</taxon>
        <taxon>Nitrosomonadales</taxon>
        <taxon>Sulfuricellaceae</taxon>
        <taxon>Sulfuricella</taxon>
    </lineage>
</organism>
<dbReference type="STRING" id="1163617.SCD_n01588"/>
<keyword evidence="2" id="KW-1185">Reference proteome</keyword>
<evidence type="ECO:0008006" key="3">
    <source>
        <dbReference type="Google" id="ProtNLM"/>
    </source>
</evidence>
<evidence type="ECO:0000313" key="1">
    <source>
        <dbReference type="EMBL" id="BAN35409.1"/>
    </source>
</evidence>
<dbReference type="eggNOG" id="ENOG5032TA3">
    <property type="taxonomic scope" value="Bacteria"/>
</dbReference>
<gene>
    <name evidence="1" type="ORF">SCD_n01588</name>
</gene>
<name>S6AL72_SULDS</name>
<reference evidence="1 2" key="1">
    <citation type="journal article" date="2012" name="Appl. Environ. Microbiol.">
        <title>Draft genome sequence of a psychrotolerant sulfur-oxidizing bacterium, Sulfuricella denitrificans skB26, and proteomic insights into cold adaptation.</title>
        <authorList>
            <person name="Watanabe T."/>
            <person name="Kojima H."/>
            <person name="Fukui M."/>
        </authorList>
    </citation>
    <scope>NUCLEOTIDE SEQUENCE [LARGE SCALE GENOMIC DNA]</scope>
    <source>
        <strain evidence="2">skB26</strain>
    </source>
</reference>
<dbReference type="EMBL" id="AP013066">
    <property type="protein sequence ID" value="BAN35409.1"/>
    <property type="molecule type" value="Genomic_DNA"/>
</dbReference>
<proteinExistence type="predicted"/>
<dbReference type="AlphaFoldDB" id="S6AL72"/>
<protein>
    <recommendedName>
        <fullName evidence="3">Crp/Fnr family transcriptional regulator</fullName>
    </recommendedName>
</protein>
<dbReference type="HOGENOM" id="CLU_138601_0_0_4"/>
<dbReference type="Proteomes" id="UP000015559">
    <property type="component" value="Chromosome"/>
</dbReference>
<dbReference type="KEGG" id="sdr:SCD_n01588"/>
<evidence type="ECO:0000313" key="2">
    <source>
        <dbReference type="Proteomes" id="UP000015559"/>
    </source>
</evidence>
<dbReference type="OrthoDB" id="8481263at2"/>
<accession>S6AL72</accession>